<evidence type="ECO:0000256" key="4">
    <source>
        <dbReference type="ARBA" id="ARBA00023014"/>
    </source>
</evidence>
<dbReference type="InterPro" id="IPR050572">
    <property type="entry name" value="Fe-S_Ferredoxin"/>
</dbReference>
<organism evidence="6 7">
    <name type="scientific">Roseateles amylovorans</name>
    <dbReference type="NCBI Taxonomy" id="2978473"/>
    <lineage>
        <taxon>Bacteria</taxon>
        <taxon>Pseudomonadati</taxon>
        <taxon>Pseudomonadota</taxon>
        <taxon>Betaproteobacteria</taxon>
        <taxon>Burkholderiales</taxon>
        <taxon>Sphaerotilaceae</taxon>
        <taxon>Roseateles</taxon>
    </lineage>
</organism>
<feature type="domain" description="4Fe-4S ferredoxin-type" evidence="5">
    <location>
        <begin position="68"/>
        <end position="98"/>
    </location>
</feature>
<sequence>MNGQPPRQPCRQPPGLIQPRIDRNRCEGKGDCVEVCPHGVFALGVLPKAERQGLSLIGKLKGVGHGWKQAFLPNAEACQACGLCVKACPERAITLVRRVHNGWHDAPLALD</sequence>
<name>A0ABY6ASQ6_9BURK</name>
<dbReference type="Proteomes" id="UP001064933">
    <property type="component" value="Chromosome"/>
</dbReference>
<evidence type="ECO:0000256" key="2">
    <source>
        <dbReference type="ARBA" id="ARBA00022723"/>
    </source>
</evidence>
<evidence type="ECO:0000256" key="1">
    <source>
        <dbReference type="ARBA" id="ARBA00022485"/>
    </source>
</evidence>
<dbReference type="PROSITE" id="PS51379">
    <property type="entry name" value="4FE4S_FER_2"/>
    <property type="match status" value="2"/>
</dbReference>
<keyword evidence="2" id="KW-0479">Metal-binding</keyword>
<dbReference type="InterPro" id="IPR017900">
    <property type="entry name" value="4Fe4S_Fe_S_CS"/>
</dbReference>
<keyword evidence="1" id="KW-0004">4Fe-4S</keyword>
<reference evidence="6" key="1">
    <citation type="submission" date="2022-10" db="EMBL/GenBank/DDBJ databases">
        <title>Characterization and whole genome sequencing of a new Roseateles species, isolated from fresh water.</title>
        <authorList>
            <person name="Guliayeva D.Y."/>
            <person name="Akhremchuk A.E."/>
            <person name="Sikolenko M.A."/>
            <person name="Valentovich L.N."/>
            <person name="Sidarenka A.V."/>
        </authorList>
    </citation>
    <scope>NUCLEOTIDE SEQUENCE</scope>
    <source>
        <strain evidence="6">BIM B-1768</strain>
    </source>
</reference>
<protein>
    <submittedName>
        <fullName evidence="6">Ferredoxin family protein</fullName>
    </submittedName>
</protein>
<evidence type="ECO:0000259" key="5">
    <source>
        <dbReference type="PROSITE" id="PS51379"/>
    </source>
</evidence>
<accession>A0ABY6ASQ6</accession>
<keyword evidence="7" id="KW-1185">Reference proteome</keyword>
<dbReference type="Pfam" id="PF00037">
    <property type="entry name" value="Fer4"/>
    <property type="match status" value="1"/>
</dbReference>
<keyword evidence="3" id="KW-0408">Iron</keyword>
<dbReference type="SUPFAM" id="SSF54862">
    <property type="entry name" value="4Fe-4S ferredoxins"/>
    <property type="match status" value="1"/>
</dbReference>
<dbReference type="EMBL" id="CP104562">
    <property type="protein sequence ID" value="UXH76271.1"/>
    <property type="molecule type" value="Genomic_DNA"/>
</dbReference>
<evidence type="ECO:0000313" key="7">
    <source>
        <dbReference type="Proteomes" id="UP001064933"/>
    </source>
</evidence>
<dbReference type="Pfam" id="PF12837">
    <property type="entry name" value="Fer4_6"/>
    <property type="match status" value="1"/>
</dbReference>
<feature type="domain" description="4Fe-4S ferredoxin-type" evidence="5">
    <location>
        <begin position="17"/>
        <end position="46"/>
    </location>
</feature>
<dbReference type="InterPro" id="IPR017896">
    <property type="entry name" value="4Fe4S_Fe-S-bd"/>
</dbReference>
<evidence type="ECO:0000313" key="6">
    <source>
        <dbReference type="EMBL" id="UXH76271.1"/>
    </source>
</evidence>
<evidence type="ECO:0000256" key="3">
    <source>
        <dbReference type="ARBA" id="ARBA00023004"/>
    </source>
</evidence>
<proteinExistence type="predicted"/>
<dbReference type="PROSITE" id="PS00198">
    <property type="entry name" value="4FE4S_FER_1"/>
    <property type="match status" value="1"/>
</dbReference>
<dbReference type="PANTHER" id="PTHR43687:SF1">
    <property type="entry name" value="FERREDOXIN III"/>
    <property type="match status" value="1"/>
</dbReference>
<dbReference type="PANTHER" id="PTHR43687">
    <property type="entry name" value="ADENYLYLSULFATE REDUCTASE, BETA SUBUNIT"/>
    <property type="match status" value="1"/>
</dbReference>
<dbReference type="Gene3D" id="3.30.70.20">
    <property type="match status" value="1"/>
</dbReference>
<keyword evidence="4" id="KW-0411">Iron-sulfur</keyword>
<gene>
    <name evidence="6" type="ORF">N4261_14475</name>
</gene>